<evidence type="ECO:0000313" key="14">
    <source>
        <dbReference type="EMBL" id="OLQ04928.1"/>
    </source>
</evidence>
<dbReference type="InterPro" id="IPR001510">
    <property type="entry name" value="Znf_PARP"/>
</dbReference>
<dbReference type="SMART" id="SM00490">
    <property type="entry name" value="HELICc"/>
    <property type="match status" value="1"/>
</dbReference>
<keyword evidence="2" id="KW-0479">Metal-binding</keyword>
<evidence type="ECO:0000256" key="3">
    <source>
        <dbReference type="ARBA" id="ARBA00022741"/>
    </source>
</evidence>
<evidence type="ECO:0000256" key="5">
    <source>
        <dbReference type="ARBA" id="ARBA00022801"/>
    </source>
</evidence>
<dbReference type="InterPro" id="IPR049730">
    <property type="entry name" value="SNF2/RAD54-like_C"/>
</dbReference>
<dbReference type="SUPFAM" id="SSF52540">
    <property type="entry name" value="P-loop containing nucleoside triphosphate hydrolases"/>
    <property type="match status" value="2"/>
</dbReference>
<keyword evidence="14" id="KW-0347">Helicase</keyword>
<dbReference type="CDD" id="cd18793">
    <property type="entry name" value="SF2_C_SNF"/>
    <property type="match status" value="1"/>
</dbReference>
<organism evidence="14 15">
    <name type="scientific">Symbiodinium microadriaticum</name>
    <name type="common">Dinoflagellate</name>
    <name type="synonym">Zooxanthella microadriatica</name>
    <dbReference type="NCBI Taxonomy" id="2951"/>
    <lineage>
        <taxon>Eukaryota</taxon>
        <taxon>Sar</taxon>
        <taxon>Alveolata</taxon>
        <taxon>Dinophyceae</taxon>
        <taxon>Suessiales</taxon>
        <taxon>Symbiodiniaceae</taxon>
        <taxon>Symbiodinium</taxon>
    </lineage>
</organism>
<dbReference type="InterPro" id="IPR027417">
    <property type="entry name" value="P-loop_NTPase"/>
</dbReference>
<dbReference type="Proteomes" id="UP000186817">
    <property type="component" value="Unassembled WGS sequence"/>
</dbReference>
<feature type="domain" description="Helicase C-terminal" evidence="13">
    <location>
        <begin position="1210"/>
        <end position="1361"/>
    </location>
</feature>
<comment type="subcellular location">
    <subcellularLocation>
        <location evidence="1">Nucleus</location>
    </subcellularLocation>
</comment>
<dbReference type="PROSITE" id="PS51194">
    <property type="entry name" value="HELICASE_CTER"/>
    <property type="match status" value="1"/>
</dbReference>
<evidence type="ECO:0000256" key="1">
    <source>
        <dbReference type="ARBA" id="ARBA00004123"/>
    </source>
</evidence>
<dbReference type="GO" id="GO:0005634">
    <property type="term" value="C:nucleus"/>
    <property type="evidence" value="ECO:0007669"/>
    <property type="project" value="UniProtKB-SubCell"/>
</dbReference>
<dbReference type="GO" id="GO:0003677">
    <property type="term" value="F:DNA binding"/>
    <property type="evidence" value="ECO:0007669"/>
    <property type="project" value="InterPro"/>
</dbReference>
<evidence type="ECO:0000256" key="6">
    <source>
        <dbReference type="ARBA" id="ARBA00022833"/>
    </source>
</evidence>
<dbReference type="Gene3D" id="2.60.120.650">
    <property type="entry name" value="Cupin"/>
    <property type="match status" value="1"/>
</dbReference>
<keyword evidence="5" id="KW-0378">Hydrolase</keyword>
<keyword evidence="6" id="KW-0862">Zinc</keyword>
<gene>
    <name evidence="14" type="primary">rhp16</name>
    <name evidence="14" type="ORF">AK812_SmicGene11931</name>
</gene>
<feature type="domain" description="PARP-type" evidence="10">
    <location>
        <begin position="644"/>
        <end position="736"/>
    </location>
</feature>
<dbReference type="GO" id="GO:0008270">
    <property type="term" value="F:zinc ion binding"/>
    <property type="evidence" value="ECO:0007669"/>
    <property type="project" value="UniProtKB-KW"/>
</dbReference>
<dbReference type="EMBL" id="LSRX01000198">
    <property type="protein sequence ID" value="OLQ04928.1"/>
    <property type="molecule type" value="Genomic_DNA"/>
</dbReference>
<evidence type="ECO:0000256" key="7">
    <source>
        <dbReference type="ARBA" id="ARBA00022840"/>
    </source>
</evidence>
<dbReference type="Pfam" id="PF00271">
    <property type="entry name" value="Helicase_C"/>
    <property type="match status" value="1"/>
</dbReference>
<protein>
    <submittedName>
        <fullName evidence="14">ATP-dependent helicase rhp16</fullName>
    </submittedName>
</protein>
<dbReference type="Gene3D" id="3.30.1740.10">
    <property type="entry name" value="Zinc finger, PARP-type"/>
    <property type="match status" value="1"/>
</dbReference>
<dbReference type="PROSITE" id="PS50007">
    <property type="entry name" value="PIPLC_X_DOMAIN"/>
    <property type="match status" value="1"/>
</dbReference>
<dbReference type="SUPFAM" id="SSF57850">
    <property type="entry name" value="RING/U-box"/>
    <property type="match status" value="1"/>
</dbReference>
<evidence type="ECO:0000313" key="15">
    <source>
        <dbReference type="Proteomes" id="UP000186817"/>
    </source>
</evidence>
<feature type="domain" description="JmjC" evidence="11">
    <location>
        <begin position="297"/>
        <end position="519"/>
    </location>
</feature>
<dbReference type="GO" id="GO:0016787">
    <property type="term" value="F:hydrolase activity"/>
    <property type="evidence" value="ECO:0007669"/>
    <property type="project" value="UniProtKB-KW"/>
</dbReference>
<dbReference type="InterPro" id="IPR003347">
    <property type="entry name" value="JmjC_dom"/>
</dbReference>
<dbReference type="CDD" id="cd18008">
    <property type="entry name" value="DEXDc_SHPRH-like"/>
    <property type="match status" value="1"/>
</dbReference>
<dbReference type="Pfam" id="PF00176">
    <property type="entry name" value="SNF2-rel_dom"/>
    <property type="match status" value="1"/>
</dbReference>
<dbReference type="GO" id="GO:0006289">
    <property type="term" value="P:nucleotide-excision repair"/>
    <property type="evidence" value="ECO:0007669"/>
    <property type="project" value="TreeGrafter"/>
</dbReference>
<evidence type="ECO:0000259" key="11">
    <source>
        <dbReference type="PROSITE" id="PS51184"/>
    </source>
</evidence>
<evidence type="ECO:0000256" key="2">
    <source>
        <dbReference type="ARBA" id="ARBA00022723"/>
    </source>
</evidence>
<dbReference type="OrthoDB" id="424465at2759"/>
<dbReference type="PROSITE" id="PS51184">
    <property type="entry name" value="JMJC"/>
    <property type="match status" value="1"/>
</dbReference>
<dbReference type="InterPro" id="IPR050628">
    <property type="entry name" value="SNF2_RAD54_helicase_TF"/>
</dbReference>
<feature type="region of interest" description="Disordered" evidence="9">
    <location>
        <begin position="413"/>
        <end position="436"/>
    </location>
</feature>
<name>A0A1Q9EBZ1_SYMMI</name>
<reference evidence="14 15" key="1">
    <citation type="submission" date="2016-02" db="EMBL/GenBank/DDBJ databases">
        <title>Genome analysis of coral dinoflagellate symbionts highlights evolutionary adaptations to a symbiotic lifestyle.</title>
        <authorList>
            <person name="Aranda M."/>
            <person name="Li Y."/>
            <person name="Liew Y.J."/>
            <person name="Baumgarten S."/>
            <person name="Simakov O."/>
            <person name="Wilson M."/>
            <person name="Piel J."/>
            <person name="Ashoor H."/>
            <person name="Bougouffa S."/>
            <person name="Bajic V.B."/>
            <person name="Ryu T."/>
            <person name="Ravasi T."/>
            <person name="Bayer T."/>
            <person name="Micklem G."/>
            <person name="Kim H."/>
            <person name="Bhak J."/>
            <person name="Lajeunesse T.C."/>
            <person name="Voolstra C.R."/>
        </authorList>
    </citation>
    <scope>NUCLEOTIDE SEQUENCE [LARGE SCALE GENOMIC DNA]</scope>
    <source>
        <strain evidence="14 15">CCMP2467</strain>
    </source>
</reference>
<evidence type="ECO:0000256" key="4">
    <source>
        <dbReference type="ARBA" id="ARBA00022771"/>
    </source>
</evidence>
<keyword evidence="3" id="KW-0547">Nucleotide-binding</keyword>
<dbReference type="GO" id="GO:0008094">
    <property type="term" value="F:ATP-dependent activity, acting on DNA"/>
    <property type="evidence" value="ECO:0007669"/>
    <property type="project" value="TreeGrafter"/>
</dbReference>
<proteinExistence type="predicted"/>
<dbReference type="Gene3D" id="3.40.50.300">
    <property type="entry name" value="P-loop containing nucleotide triphosphate hydrolases"/>
    <property type="match status" value="1"/>
</dbReference>
<dbReference type="PROSITE" id="PS50064">
    <property type="entry name" value="ZF_PARP_2"/>
    <property type="match status" value="1"/>
</dbReference>
<feature type="domain" description="Helicase ATP-binding" evidence="12">
    <location>
        <begin position="788"/>
        <end position="977"/>
    </location>
</feature>
<dbReference type="SUPFAM" id="SSF51197">
    <property type="entry name" value="Clavaminate synthase-like"/>
    <property type="match status" value="1"/>
</dbReference>
<dbReference type="GO" id="GO:0004386">
    <property type="term" value="F:helicase activity"/>
    <property type="evidence" value="ECO:0007669"/>
    <property type="project" value="UniProtKB-KW"/>
</dbReference>
<dbReference type="InterPro" id="IPR036957">
    <property type="entry name" value="Znf_PARP_sf"/>
</dbReference>
<evidence type="ECO:0000259" key="10">
    <source>
        <dbReference type="PROSITE" id="PS50064"/>
    </source>
</evidence>
<keyword evidence="4" id="KW-0863">Zinc-finger</keyword>
<dbReference type="PANTHER" id="PTHR45626:SF12">
    <property type="entry name" value="DNA REPAIR PROTEIN RAD16"/>
    <property type="match status" value="1"/>
</dbReference>
<comment type="caution">
    <text evidence="14">The sequence shown here is derived from an EMBL/GenBank/DDBJ whole genome shotgun (WGS) entry which is preliminary data.</text>
</comment>
<dbReference type="SMART" id="SM00487">
    <property type="entry name" value="DEXDc"/>
    <property type="match status" value="1"/>
</dbReference>
<dbReference type="PROSITE" id="PS51192">
    <property type="entry name" value="HELICASE_ATP_BIND_1"/>
    <property type="match status" value="1"/>
</dbReference>
<dbReference type="PANTHER" id="PTHR45626">
    <property type="entry name" value="TRANSCRIPTION TERMINATION FACTOR 2-RELATED"/>
    <property type="match status" value="1"/>
</dbReference>
<sequence>MPSRALSAKELMEHGTRGTNEQRAASRAARALAQLSSIQHNAVRDQSCAQQVCVCISVLLRHLAVPPKLLLLDLLLASYLVLRAGDERGTVLRLGGGKVSLHLMQSCWGAVNPFYYREVGGNNVFLSFEEALRCLNLHPVQKDGNPFRGDPFADALRAYWSNPHAGLSVAAMFLAVVFILSTRSKILLQFFVAHPDADLTDLSILPKLYDLALQHGPQLGDAGTVHAAATSLGNLIDSILLPYWRQPQEHPVTALVQCRRIRDARELLMQIPHFGELALAHVFSYIAAMDKGLQRLSWSQQKLPDAQLPLAANARAWLALRRAGRELTKSPGWLEEEARNWVQTMQAMMPKTVTYRRHSDGVEVEWKPQITRSLCQANSCKSLQVLQTWLSGMLGNHGRKSAADMLPSWRRKRWGPKRKRSQGCPPPGVHPSKDGAEVTQPLSLLEWFANFYEELKRHVQLNSAWELKEGTCGPGDLVFIPSGWWHCVLNLDDDTIAVTQNYASETHVHGIRRFLSEKKDQVSGTPERELLSGRFEEALAKARPDLLAESESPAEEAKTVVSGFRDVKSPMRCGWGGSWLVKVAGLAAGSIQRTMAMAMSLADPGADRAPPRAGDCAWHMLDGKWLSPRQCAGVPPRYLLPGKFYVRRAQSRSHVCRRCGRKFDVSLMTIGYPTTGTQGDKNATAVWMHVTCAAKDAELVEIAREGREKMLEAVLGFDALPDAVQDSLMDEILGLGLGARGCSPVPEEPVFPESQTGTGFKIAPAKAPASLRGSLLPFQAEGLAWMLQQEEGECRGGILADEMGMGKTLQIISLILSSSASPTLVVVPVTSLYQWEQEIQRFVNPGSLQLFTFYGAGKALPDDVGTGRRTAKVLVLTTFSKLEREHRDSRELSVPEGQALPTKRKRFACEAVAEPPLFQIPWQRVVLDEAHRVRNLASLTSQAAMRLKASLRWCVSGTPLQNRTGELAPMVRFLRLRPFAYLRCGRKGCGCECFDVQCDPGTQKCRECKHSRMLHRSIFTSEILTPIRQHGFRDRGKVAMETLRFEVLQKLLLRRTKLAVGIGLPPMHVSEHKVKLSCPERRLYDSVRAQSLAVFEDYATNLTKNFCHVFALLARQRQAACHPLLVNHNKVFSGRCPICQGMAETVLECGHGFHEDCWADYVRDRLHDSEGEEEPSCLACAWGAIPGNEFLQELSGKLRSSSKLDAVASRIEQLLREDPSAKFLVFSQFTHFLEIAHWKLQKWGAGLLCGNTQVKKRQGIVESFQSDPDLRILLISLQVGGEGLNLQEANFVMLLDPWWNPAAELQAMQRAHRIGQKRPVKVIRFVSQGTIEEKILELQEKKQKIFDSTIEGNNEALLRLTGEDIQRLFRAERPAGFSFWDHLRSTGKSLGYQAPDEDP</sequence>
<evidence type="ECO:0000259" key="13">
    <source>
        <dbReference type="PROSITE" id="PS51194"/>
    </source>
</evidence>
<keyword evidence="8" id="KW-0539">Nucleus</keyword>
<dbReference type="Gene3D" id="3.40.50.10810">
    <property type="entry name" value="Tandem AAA-ATPase domain"/>
    <property type="match status" value="1"/>
</dbReference>
<accession>A0A1Q9EBZ1</accession>
<evidence type="ECO:0000256" key="8">
    <source>
        <dbReference type="ARBA" id="ARBA00023242"/>
    </source>
</evidence>
<dbReference type="GO" id="GO:0005524">
    <property type="term" value="F:ATP binding"/>
    <property type="evidence" value="ECO:0007669"/>
    <property type="project" value="UniProtKB-KW"/>
</dbReference>
<dbReference type="InterPro" id="IPR038718">
    <property type="entry name" value="SNF2-like_sf"/>
</dbReference>
<evidence type="ECO:0000259" key="12">
    <source>
        <dbReference type="PROSITE" id="PS51192"/>
    </source>
</evidence>
<dbReference type="InterPro" id="IPR001650">
    <property type="entry name" value="Helicase_C-like"/>
</dbReference>
<keyword evidence="7" id="KW-0067">ATP-binding</keyword>
<feature type="region of interest" description="Disordered" evidence="9">
    <location>
        <begin position="1"/>
        <end position="23"/>
    </location>
</feature>
<dbReference type="InterPro" id="IPR000330">
    <property type="entry name" value="SNF2_N"/>
</dbReference>
<keyword evidence="15" id="KW-1185">Reference proteome</keyword>
<evidence type="ECO:0000256" key="9">
    <source>
        <dbReference type="SAM" id="MobiDB-lite"/>
    </source>
</evidence>
<dbReference type="InterPro" id="IPR014001">
    <property type="entry name" value="Helicase_ATP-bd"/>
</dbReference>